<dbReference type="GO" id="GO:0003677">
    <property type="term" value="F:DNA binding"/>
    <property type="evidence" value="ECO:0007669"/>
    <property type="project" value="InterPro"/>
</dbReference>
<proteinExistence type="predicted"/>
<dbReference type="Gene3D" id="1.10.1660.10">
    <property type="match status" value="1"/>
</dbReference>
<evidence type="ECO:0000313" key="3">
    <source>
        <dbReference type="Proteomes" id="UP000249065"/>
    </source>
</evidence>
<dbReference type="EMBL" id="QLIX01000070">
    <property type="protein sequence ID" value="RAI54052.1"/>
    <property type="molecule type" value="Genomic_DNA"/>
</dbReference>
<protein>
    <recommendedName>
        <fullName evidence="1">HTH merR-type domain-containing protein</fullName>
    </recommendedName>
</protein>
<feature type="domain" description="HTH merR-type" evidence="1">
    <location>
        <begin position="1"/>
        <end position="74"/>
    </location>
</feature>
<keyword evidence="3" id="KW-1185">Reference proteome</keyword>
<dbReference type="InterPro" id="IPR009061">
    <property type="entry name" value="DNA-bd_dom_put_sf"/>
</dbReference>
<dbReference type="OrthoDB" id="7858492at2"/>
<evidence type="ECO:0000313" key="2">
    <source>
        <dbReference type="EMBL" id="RAI54052.1"/>
    </source>
</evidence>
<gene>
    <name evidence="2" type="ORF">DOO78_26705</name>
</gene>
<dbReference type="SMART" id="SM00422">
    <property type="entry name" value="HTH_MERR"/>
    <property type="match status" value="1"/>
</dbReference>
<dbReference type="Proteomes" id="UP000249065">
    <property type="component" value="Unassembled WGS sequence"/>
</dbReference>
<dbReference type="CDD" id="cd00592">
    <property type="entry name" value="HTH_MerR-like"/>
    <property type="match status" value="1"/>
</dbReference>
<evidence type="ECO:0000259" key="1">
    <source>
        <dbReference type="PROSITE" id="PS50937"/>
    </source>
</evidence>
<comment type="caution">
    <text evidence="2">The sequence shown here is derived from an EMBL/GenBank/DDBJ whole genome shotgun (WGS) entry which is preliminary data.</text>
</comment>
<dbReference type="AlphaFoldDB" id="A0A327LW69"/>
<reference evidence="3" key="1">
    <citation type="submission" date="2018-06" db="EMBL/GenBank/DDBJ databases">
        <authorList>
            <person name="Khan S.A."/>
        </authorList>
    </citation>
    <scope>NUCLEOTIDE SEQUENCE [LARGE SCALE GENOMIC DNA]</scope>
    <source>
        <strain evidence="3">DB-1506</strain>
    </source>
</reference>
<dbReference type="PROSITE" id="PS50937">
    <property type="entry name" value="HTH_MERR_2"/>
    <property type="match status" value="1"/>
</dbReference>
<dbReference type="RefSeq" id="WP_111472919.1">
    <property type="nucleotide sequence ID" value="NZ_QLIX01000070.1"/>
</dbReference>
<dbReference type="SUPFAM" id="SSF46955">
    <property type="entry name" value="Putative DNA-binding domain"/>
    <property type="match status" value="1"/>
</dbReference>
<dbReference type="Pfam" id="PF13411">
    <property type="entry name" value="MerR_1"/>
    <property type="match status" value="1"/>
</dbReference>
<accession>A0A327LW69</accession>
<dbReference type="GO" id="GO:0006355">
    <property type="term" value="P:regulation of DNA-templated transcription"/>
    <property type="evidence" value="ECO:0007669"/>
    <property type="project" value="InterPro"/>
</dbReference>
<dbReference type="InterPro" id="IPR000551">
    <property type="entry name" value="MerR-type_HTH_dom"/>
</dbReference>
<organism evidence="2 3">
    <name type="scientific">Roseicella frigidaeris</name>
    <dbReference type="NCBI Taxonomy" id="2230885"/>
    <lineage>
        <taxon>Bacteria</taxon>
        <taxon>Pseudomonadati</taxon>
        <taxon>Pseudomonadota</taxon>
        <taxon>Alphaproteobacteria</taxon>
        <taxon>Acetobacterales</taxon>
        <taxon>Roseomonadaceae</taxon>
        <taxon>Roseicella</taxon>
    </lineage>
</organism>
<sequence>MLTTEPSLADLAAASGLEPRTIRSWVAQGLLPPPLTRGPAARYPADTLSRLLAIRTMRDALGMSFTDIRKELLVASPEQIAAYASRAETLAKPSPPTVNPASSALDYIANLRASVPKPPPSVAAEAAAPRPRAATGLEALEHRLGQGRPEPARKARAEEWLRIPVTPDVELTVRGPLDAEQRTRLERCADLIRDILLGRDR</sequence>
<name>A0A327LW69_9PROT</name>